<evidence type="ECO:0000256" key="1">
    <source>
        <dbReference type="SAM" id="MobiDB-lite"/>
    </source>
</evidence>
<sequence>MKQDPERWQQKFRGRPADREKHQQIAALLLEGDKLQQVADRYEVSLSTVKRVKGKLSQFDDEGTLRTRHKNIRHKDNNL</sequence>
<organism evidence="3 4">
    <name type="scientific">Photobacterium lutimaris</name>
    <dbReference type="NCBI Taxonomy" id="388278"/>
    <lineage>
        <taxon>Bacteria</taxon>
        <taxon>Pseudomonadati</taxon>
        <taxon>Pseudomonadota</taxon>
        <taxon>Gammaproteobacteria</taxon>
        <taxon>Vibrionales</taxon>
        <taxon>Vibrionaceae</taxon>
        <taxon>Photobacterium</taxon>
    </lineage>
</organism>
<dbReference type="Proteomes" id="UP000241222">
    <property type="component" value="Unassembled WGS sequence"/>
</dbReference>
<proteinExistence type="predicted"/>
<dbReference type="Pfam" id="PF02796">
    <property type="entry name" value="HTH_7"/>
    <property type="match status" value="1"/>
</dbReference>
<dbReference type="AlphaFoldDB" id="A0A2T3IL42"/>
<evidence type="ECO:0000259" key="2">
    <source>
        <dbReference type="Pfam" id="PF02796"/>
    </source>
</evidence>
<feature type="domain" description="Resolvase HTH" evidence="2">
    <location>
        <begin position="14"/>
        <end position="53"/>
    </location>
</feature>
<dbReference type="InterPro" id="IPR006120">
    <property type="entry name" value="Resolvase_HTH_dom"/>
</dbReference>
<dbReference type="Gene3D" id="1.10.10.60">
    <property type="entry name" value="Homeodomain-like"/>
    <property type="match status" value="1"/>
</dbReference>
<dbReference type="GO" id="GO:0000150">
    <property type="term" value="F:DNA strand exchange activity"/>
    <property type="evidence" value="ECO:0007669"/>
    <property type="project" value="InterPro"/>
</dbReference>
<comment type="caution">
    <text evidence="3">The sequence shown here is derived from an EMBL/GenBank/DDBJ whole genome shotgun (WGS) entry which is preliminary data.</text>
</comment>
<protein>
    <recommendedName>
        <fullName evidence="2">Resolvase HTH domain-containing protein</fullName>
    </recommendedName>
</protein>
<feature type="region of interest" description="Disordered" evidence="1">
    <location>
        <begin position="1"/>
        <end position="20"/>
    </location>
</feature>
<accession>A0A2T3IL42</accession>
<dbReference type="GO" id="GO:0003677">
    <property type="term" value="F:DNA binding"/>
    <property type="evidence" value="ECO:0007669"/>
    <property type="project" value="InterPro"/>
</dbReference>
<dbReference type="OrthoDB" id="9797501at2"/>
<name>A0A2T3IL42_9GAMM</name>
<keyword evidence="4" id="KW-1185">Reference proteome</keyword>
<evidence type="ECO:0000313" key="3">
    <source>
        <dbReference type="EMBL" id="PSU29047.1"/>
    </source>
</evidence>
<gene>
    <name evidence="3" type="ORF">C9I99_25295</name>
</gene>
<reference evidence="3 4" key="1">
    <citation type="submission" date="2018-03" db="EMBL/GenBank/DDBJ databases">
        <title>Whole genome sequencing of Histamine producing bacteria.</title>
        <authorList>
            <person name="Butler K."/>
        </authorList>
    </citation>
    <scope>NUCLEOTIDE SEQUENCE [LARGE SCALE GENOMIC DNA]</scope>
    <source>
        <strain evidence="3 4">JCM 13586</strain>
    </source>
</reference>
<dbReference type="EMBL" id="PYMH01000021">
    <property type="protein sequence ID" value="PSU29047.1"/>
    <property type="molecule type" value="Genomic_DNA"/>
</dbReference>
<evidence type="ECO:0000313" key="4">
    <source>
        <dbReference type="Proteomes" id="UP000241222"/>
    </source>
</evidence>